<protein>
    <submittedName>
        <fullName evidence="2">Uncharacterized protein</fullName>
    </submittedName>
</protein>
<name>A0ABR3MQR8_9TELE</name>
<feature type="compositionally biased region" description="Polar residues" evidence="1">
    <location>
        <begin position="1"/>
        <end position="11"/>
    </location>
</feature>
<sequence>MFSSCRSTNSRKFNELVEGSGTSDRAETSGDERRRPLISSSCTVQVISSHGPHWRTLFLCHKVTSFWRLYGQTDWPKCSGLEFTGRDFPALLT</sequence>
<reference evidence="2 3" key="1">
    <citation type="submission" date="2023-09" db="EMBL/GenBank/DDBJ databases">
        <authorList>
            <person name="Wang M."/>
        </authorList>
    </citation>
    <scope>NUCLEOTIDE SEQUENCE [LARGE SCALE GENOMIC DNA]</scope>
    <source>
        <strain evidence="2">GT-2023</strain>
        <tissue evidence="2">Liver</tissue>
    </source>
</reference>
<accession>A0ABR3MQR8</accession>
<gene>
    <name evidence="2" type="ORF">QQF64_002658</name>
</gene>
<keyword evidence="3" id="KW-1185">Reference proteome</keyword>
<feature type="compositionally biased region" description="Basic and acidic residues" evidence="1">
    <location>
        <begin position="24"/>
        <end position="34"/>
    </location>
</feature>
<organism evidence="2 3">
    <name type="scientific">Cirrhinus molitorella</name>
    <name type="common">mud carp</name>
    <dbReference type="NCBI Taxonomy" id="172907"/>
    <lineage>
        <taxon>Eukaryota</taxon>
        <taxon>Metazoa</taxon>
        <taxon>Chordata</taxon>
        <taxon>Craniata</taxon>
        <taxon>Vertebrata</taxon>
        <taxon>Euteleostomi</taxon>
        <taxon>Actinopterygii</taxon>
        <taxon>Neopterygii</taxon>
        <taxon>Teleostei</taxon>
        <taxon>Ostariophysi</taxon>
        <taxon>Cypriniformes</taxon>
        <taxon>Cyprinidae</taxon>
        <taxon>Labeoninae</taxon>
        <taxon>Labeonini</taxon>
        <taxon>Cirrhinus</taxon>
    </lineage>
</organism>
<proteinExistence type="predicted"/>
<feature type="region of interest" description="Disordered" evidence="1">
    <location>
        <begin position="1"/>
        <end position="34"/>
    </location>
</feature>
<dbReference type="Proteomes" id="UP001558613">
    <property type="component" value="Unassembled WGS sequence"/>
</dbReference>
<dbReference type="EMBL" id="JAYMGO010000010">
    <property type="protein sequence ID" value="KAL1266983.1"/>
    <property type="molecule type" value="Genomic_DNA"/>
</dbReference>
<comment type="caution">
    <text evidence="2">The sequence shown here is derived from an EMBL/GenBank/DDBJ whole genome shotgun (WGS) entry which is preliminary data.</text>
</comment>
<evidence type="ECO:0000313" key="2">
    <source>
        <dbReference type="EMBL" id="KAL1266983.1"/>
    </source>
</evidence>
<evidence type="ECO:0000256" key="1">
    <source>
        <dbReference type="SAM" id="MobiDB-lite"/>
    </source>
</evidence>
<evidence type="ECO:0000313" key="3">
    <source>
        <dbReference type="Proteomes" id="UP001558613"/>
    </source>
</evidence>